<evidence type="ECO:0000256" key="4">
    <source>
        <dbReference type="RuleBase" id="RU003946"/>
    </source>
</evidence>
<feature type="chain" id="PRO_5002240911" description="alkaline phosphatase" evidence="5">
    <location>
        <begin position="44"/>
        <end position="796"/>
    </location>
</feature>
<feature type="binding site" evidence="3">
    <location>
        <position position="619"/>
    </location>
    <ligand>
        <name>Zn(2+)</name>
        <dbReference type="ChEBI" id="CHEBI:29105"/>
        <label>2</label>
    </ligand>
</feature>
<feature type="signal peptide" evidence="5">
    <location>
        <begin position="1"/>
        <end position="43"/>
    </location>
</feature>
<organism evidence="6 7">
    <name type="scientific">Phialophora macrospora</name>
    <dbReference type="NCBI Taxonomy" id="1851006"/>
    <lineage>
        <taxon>Eukaryota</taxon>
        <taxon>Fungi</taxon>
        <taxon>Dikarya</taxon>
        <taxon>Ascomycota</taxon>
        <taxon>Pezizomycotina</taxon>
        <taxon>Eurotiomycetes</taxon>
        <taxon>Chaetothyriomycetidae</taxon>
        <taxon>Chaetothyriales</taxon>
        <taxon>Herpotrichiellaceae</taxon>
        <taxon>Phialophora</taxon>
    </lineage>
</organism>
<keyword evidence="7" id="KW-1185">Reference proteome</keyword>
<comment type="cofactor">
    <cofactor evidence="3">
        <name>Mg(2+)</name>
        <dbReference type="ChEBI" id="CHEBI:18420"/>
    </cofactor>
    <text evidence="3">Binds 1 Mg(2+) ion.</text>
</comment>
<dbReference type="AlphaFoldDB" id="A0A0D2E2J9"/>
<gene>
    <name evidence="6" type="ORF">PV04_04449</name>
</gene>
<comment type="similarity">
    <text evidence="4">Belongs to the alkaline phosphatase family.</text>
</comment>
<evidence type="ECO:0000313" key="6">
    <source>
        <dbReference type="EMBL" id="KIW68507.1"/>
    </source>
</evidence>
<feature type="binding site" evidence="3">
    <location>
        <position position="306"/>
    </location>
    <ligand>
        <name>Mg(2+)</name>
        <dbReference type="ChEBI" id="CHEBI:18420"/>
    </ligand>
</feature>
<dbReference type="Gene3D" id="3.40.720.10">
    <property type="entry name" value="Alkaline Phosphatase, subunit A"/>
    <property type="match status" value="1"/>
</dbReference>
<name>A0A0D2E2J9_9EURO</name>
<dbReference type="InterPro" id="IPR017850">
    <property type="entry name" value="Alkaline_phosphatase_core_sf"/>
</dbReference>
<feature type="binding site" evidence="3">
    <location>
        <position position="574"/>
    </location>
    <ligand>
        <name>Zn(2+)</name>
        <dbReference type="ChEBI" id="CHEBI:29105"/>
        <label>2</label>
    </ligand>
</feature>
<accession>A0A0D2E2J9</accession>
<keyword evidence="3" id="KW-0460">Magnesium</keyword>
<dbReference type="SUPFAM" id="SSF53649">
    <property type="entry name" value="Alkaline phosphatase-like"/>
    <property type="match status" value="1"/>
</dbReference>
<dbReference type="PRINTS" id="PR00113">
    <property type="entry name" value="ALKPHPHTASE"/>
</dbReference>
<dbReference type="GO" id="GO:0046872">
    <property type="term" value="F:metal ion binding"/>
    <property type="evidence" value="ECO:0007669"/>
    <property type="project" value="UniProtKB-KW"/>
</dbReference>
<evidence type="ECO:0000256" key="2">
    <source>
        <dbReference type="PIRSR" id="PIRSR601952-1"/>
    </source>
</evidence>
<evidence type="ECO:0000313" key="7">
    <source>
        <dbReference type="Proteomes" id="UP000054266"/>
    </source>
</evidence>
<feature type="binding site" evidence="3">
    <location>
        <position position="754"/>
    </location>
    <ligand>
        <name>Zn(2+)</name>
        <dbReference type="ChEBI" id="CHEBI:29105"/>
        <label>2</label>
    </ligand>
</feature>
<feature type="binding site" evidence="3">
    <location>
        <position position="306"/>
    </location>
    <ligand>
        <name>Zn(2+)</name>
        <dbReference type="ChEBI" id="CHEBI:29105"/>
        <label>2</label>
    </ligand>
</feature>
<dbReference type="PANTHER" id="PTHR11596:SF72">
    <property type="entry name" value="ALKALINE PHOSPHATASE"/>
    <property type="match status" value="1"/>
</dbReference>
<dbReference type="STRING" id="5601.A0A0D2E2J9"/>
<dbReference type="CDD" id="cd16012">
    <property type="entry name" value="ALP"/>
    <property type="match status" value="1"/>
</dbReference>
<reference evidence="6 7" key="1">
    <citation type="submission" date="2015-01" db="EMBL/GenBank/DDBJ databases">
        <title>The Genome Sequence of Capronia semiimmersa CBS27337.</title>
        <authorList>
            <consortium name="The Broad Institute Genomics Platform"/>
            <person name="Cuomo C."/>
            <person name="de Hoog S."/>
            <person name="Gorbushina A."/>
            <person name="Stielow B."/>
            <person name="Teixiera M."/>
            <person name="Abouelleil A."/>
            <person name="Chapman S.B."/>
            <person name="Priest M."/>
            <person name="Young S.K."/>
            <person name="Wortman J."/>
            <person name="Nusbaum C."/>
            <person name="Birren B."/>
        </authorList>
    </citation>
    <scope>NUCLEOTIDE SEQUENCE [LARGE SCALE GENOMIC DNA]</scope>
    <source>
        <strain evidence="6 7">CBS 27337</strain>
    </source>
</reference>
<feature type="binding site" evidence="3">
    <location>
        <position position="569"/>
    </location>
    <ligand>
        <name>Mg(2+)</name>
        <dbReference type="ChEBI" id="CHEBI:18420"/>
    </ligand>
</feature>
<keyword evidence="3" id="KW-0862">Zinc</keyword>
<dbReference type="Proteomes" id="UP000054266">
    <property type="component" value="Unassembled WGS sequence"/>
</dbReference>
<dbReference type="GO" id="GO:0004035">
    <property type="term" value="F:alkaline phosphatase activity"/>
    <property type="evidence" value="ECO:0007669"/>
    <property type="project" value="UniProtKB-EC"/>
</dbReference>
<dbReference type="PANTHER" id="PTHR11596">
    <property type="entry name" value="ALKALINE PHOSPHATASE"/>
    <property type="match status" value="1"/>
</dbReference>
<keyword evidence="5" id="KW-0732">Signal</keyword>
<dbReference type="SMART" id="SM00098">
    <property type="entry name" value="alkPPc"/>
    <property type="match status" value="1"/>
</dbReference>
<evidence type="ECO:0000256" key="3">
    <source>
        <dbReference type="PIRSR" id="PIRSR601952-2"/>
    </source>
</evidence>
<proteinExistence type="inferred from homology"/>
<feature type="binding site" evidence="3">
    <location>
        <position position="414"/>
    </location>
    <ligand>
        <name>Mg(2+)</name>
        <dbReference type="ChEBI" id="CHEBI:18420"/>
    </ligand>
</feature>
<keyword evidence="3" id="KW-0479">Metal-binding</keyword>
<dbReference type="EMBL" id="KN846958">
    <property type="protein sequence ID" value="KIW68507.1"/>
    <property type="molecule type" value="Genomic_DNA"/>
</dbReference>
<feature type="binding site" evidence="3">
    <location>
        <position position="578"/>
    </location>
    <ligand>
        <name>Zn(2+)</name>
        <dbReference type="ChEBI" id="CHEBI:29105"/>
        <label>2</label>
    </ligand>
</feature>
<feature type="active site" description="Phosphoserine intermediate" evidence="2">
    <location>
        <position position="355"/>
    </location>
</feature>
<dbReference type="Pfam" id="PF00245">
    <property type="entry name" value="Alk_phosphatase"/>
    <property type="match status" value="1"/>
</dbReference>
<evidence type="ECO:0000256" key="1">
    <source>
        <dbReference type="ARBA" id="ARBA00012647"/>
    </source>
</evidence>
<protein>
    <recommendedName>
        <fullName evidence="1">alkaline phosphatase</fullName>
        <ecNumber evidence="1">3.1.3.1</ecNumber>
    </recommendedName>
</protein>
<feature type="binding site" evidence="3">
    <location>
        <position position="416"/>
    </location>
    <ligand>
        <name>Mg(2+)</name>
        <dbReference type="ChEBI" id="CHEBI:18420"/>
    </ligand>
</feature>
<feature type="binding site" evidence="3">
    <location>
        <position position="620"/>
    </location>
    <ligand>
        <name>Zn(2+)</name>
        <dbReference type="ChEBI" id="CHEBI:29105"/>
        <label>2</label>
    </ligand>
</feature>
<comment type="cofactor">
    <cofactor evidence="3">
        <name>Zn(2+)</name>
        <dbReference type="ChEBI" id="CHEBI:29105"/>
    </cofactor>
    <text evidence="3">Binds 2 Zn(2+) ions.</text>
</comment>
<dbReference type="InterPro" id="IPR001952">
    <property type="entry name" value="Alkaline_phosphatase"/>
</dbReference>
<dbReference type="EC" id="3.1.3.1" evidence="1"/>
<evidence type="ECO:0000256" key="5">
    <source>
        <dbReference type="SAM" id="SignalP"/>
    </source>
</evidence>
<sequence>MCDLIQRGRSLSLRRQPRPMPPFLGTWVAYWLSMLVLHPPALATPSASHWGLGIRFRLPKPGWISKRVTPHRRAERSSWLLPRRRALNLSKISSTGQFRQSLPVEDGYLLRVTTTKAARSWSWQSLLDLPQLSLKVALAFGAFCTHCAAQTFQRLGTCPTLGCILPPDQADFLPGQHFDIRAEVHAPLNGSEAIRGYTTPDANFTLTIEREGGTPQPVTSFFSLAEPRLETWNFTWYEDLFAQAAHTPSQVRVASKAWRNVALYEPGQYIATLRYRNGSQTTLANWTVRDIAPRQRAKNVVMFIGDGMTTNMITAARLIGHQQINGKYQTRLAMDQFPMLGHQMTHSIDSFITDSANSATALYTGHKSTVNALGVYADSSPNKFDDPKVETIAELFYRLRGGGVGIVSKAFIADATPAALTAHTRDRGQYGAVVDSFIHGITNYTWSNWSGPDVLFGGGAEQFYPNKGSFQGKDYYEVFAQQNYTVVLNNTAMQSSDNSSRHLGIFSVSNMATWLDSNVYPANLNRSKTAPDGSNASATDQPGLKEMTLKALEVLQTRHADDGFFLMSEAASIDKMMHVLDYDRALGELLELDDTIKATVAWLTEKGELNNTLILVTADHGHGFDVMGSVDTHFLNAQDNARDKRTAVGTYQNSGHSQYVVANTSARVGSDQNLVYGPGVNFPTNWDPRYTLYSGLAAFPDFREDYRVNKNGPRVPAINITGFDNDDFFVNYVDAVTGFIVNGTLPVNADQGVHSLTDVPVFTRGPCTELFSGVFNSVDIFYGMAECLGLSRTSAS</sequence>